<evidence type="ECO:0000313" key="3">
    <source>
        <dbReference type="Proteomes" id="UP000789738"/>
    </source>
</evidence>
<accession>A0AA86MK06</accession>
<protein>
    <submittedName>
        <fullName evidence="1">Uncharacterized protein</fullName>
    </submittedName>
</protein>
<dbReference type="EMBL" id="CAKJVE010000001">
    <property type="protein sequence ID" value="CAG9701593.1"/>
    <property type="molecule type" value="Genomic_DNA"/>
</dbReference>
<proteinExistence type="predicted"/>
<gene>
    <name evidence="2" type="ORF">CNEO2_540051</name>
    <name evidence="1" type="ORF">CNEO_10127</name>
</gene>
<dbReference type="RefSeq" id="WP_210885694.1">
    <property type="nucleotide sequence ID" value="NZ_CAKJVE010000001.1"/>
</dbReference>
<dbReference type="Proteomes" id="UP000789738">
    <property type="component" value="Unassembled WGS sequence"/>
</dbReference>
<evidence type="ECO:0000313" key="2">
    <source>
        <dbReference type="EMBL" id="CAI3654248.1"/>
    </source>
</evidence>
<reference evidence="1" key="1">
    <citation type="submission" date="2021-10" db="EMBL/GenBank/DDBJ databases">
        <authorList>
            <person name="Mesa V."/>
        </authorList>
    </citation>
    <scope>NUCLEOTIDE SEQUENCE</scope>
    <source>
        <strain evidence="1">CC3_PB</strain>
    </source>
</reference>
<sequence length="89" mass="10300">MSKKITSFSLFDMLDELKENNESKSNTEIDSSKNFQSEDIKIKDEVYVEYAGEKYIGRVHSIYNEGQTLSVIFSDMHSAFHISRVQKVN</sequence>
<name>A0AA86MK06_9CLOT</name>
<evidence type="ECO:0000313" key="1">
    <source>
        <dbReference type="EMBL" id="CAG9701593.1"/>
    </source>
</evidence>
<comment type="caution">
    <text evidence="1">The sequence shown here is derived from an EMBL/GenBank/DDBJ whole genome shotgun (WGS) entry which is preliminary data.</text>
</comment>
<organism evidence="1 3">
    <name type="scientific">Clostridium neonatale</name>
    <dbReference type="NCBI Taxonomy" id="137838"/>
    <lineage>
        <taxon>Bacteria</taxon>
        <taxon>Bacillati</taxon>
        <taxon>Bacillota</taxon>
        <taxon>Clostridia</taxon>
        <taxon>Eubacteriales</taxon>
        <taxon>Clostridiaceae</taxon>
        <taxon>Clostridium</taxon>
    </lineage>
</organism>
<reference evidence="2" key="2">
    <citation type="submission" date="2022-10" db="EMBL/GenBank/DDBJ databases">
        <authorList>
            <person name="Aires J."/>
            <person name="Mesa V."/>
        </authorList>
    </citation>
    <scope>NUCLEOTIDE SEQUENCE</scope>
    <source>
        <strain evidence="2">Clostridium neonatale JD116</strain>
    </source>
</reference>
<dbReference type="AlphaFoldDB" id="A0AA86MK06"/>
<dbReference type="EMBL" id="CAMTCP010000253">
    <property type="protein sequence ID" value="CAI3654248.1"/>
    <property type="molecule type" value="Genomic_DNA"/>
</dbReference>
<dbReference type="Proteomes" id="UP001189143">
    <property type="component" value="Unassembled WGS sequence"/>
</dbReference>